<dbReference type="GO" id="GO:0007283">
    <property type="term" value="P:spermatogenesis"/>
    <property type="evidence" value="ECO:0007669"/>
    <property type="project" value="TreeGrafter"/>
</dbReference>
<accession>A0A0L8I8I5</accession>
<organism evidence="3">
    <name type="scientific">Octopus bimaculoides</name>
    <name type="common">California two-spotted octopus</name>
    <dbReference type="NCBI Taxonomy" id="37653"/>
    <lineage>
        <taxon>Eukaryota</taxon>
        <taxon>Metazoa</taxon>
        <taxon>Spiralia</taxon>
        <taxon>Lophotrochozoa</taxon>
        <taxon>Mollusca</taxon>
        <taxon>Cephalopoda</taxon>
        <taxon>Coleoidea</taxon>
        <taxon>Octopodiformes</taxon>
        <taxon>Octopoda</taxon>
        <taxon>Incirrata</taxon>
        <taxon>Octopodidae</taxon>
        <taxon>Octopus</taxon>
    </lineage>
</organism>
<feature type="compositionally biased region" description="Polar residues" evidence="2">
    <location>
        <begin position="161"/>
        <end position="170"/>
    </location>
</feature>
<evidence type="ECO:0000256" key="2">
    <source>
        <dbReference type="SAM" id="MobiDB-lite"/>
    </source>
</evidence>
<dbReference type="KEGG" id="obi:106880627"/>
<feature type="compositionally biased region" description="Basic and acidic residues" evidence="2">
    <location>
        <begin position="189"/>
        <end position="206"/>
    </location>
</feature>
<dbReference type="Pfam" id="PF13879">
    <property type="entry name" value="Hmw_CFAP97"/>
    <property type="match status" value="1"/>
</dbReference>
<gene>
    <name evidence="3" type="ORF">OCBIM_22028392mg</name>
</gene>
<comment type="similarity">
    <text evidence="1">Belongs to the CFAP97 family.</text>
</comment>
<dbReference type="InterPro" id="IPR029488">
    <property type="entry name" value="Hmw/CFAP97"/>
</dbReference>
<proteinExistence type="inferred from homology"/>
<feature type="compositionally biased region" description="Polar residues" evidence="2">
    <location>
        <begin position="541"/>
        <end position="556"/>
    </location>
</feature>
<dbReference type="EMBL" id="KQ416257">
    <property type="protein sequence ID" value="KOF97818.1"/>
    <property type="molecule type" value="Genomic_DNA"/>
</dbReference>
<protein>
    <recommendedName>
        <fullName evidence="4">Cilia- and flagella-associated protein 97</fullName>
    </recommendedName>
</protein>
<dbReference type="OrthoDB" id="515313at2759"/>
<reference evidence="3" key="1">
    <citation type="submission" date="2015-07" db="EMBL/GenBank/DDBJ databases">
        <title>MeaNS - Measles Nucleotide Surveillance Program.</title>
        <authorList>
            <person name="Tran T."/>
            <person name="Druce J."/>
        </authorList>
    </citation>
    <scope>NUCLEOTIDE SEQUENCE</scope>
    <source>
        <strain evidence="3">UCB-OBI-ISO-001</strain>
        <tissue evidence="3">Gonad</tissue>
    </source>
</reference>
<dbReference type="PANTHER" id="PTHR23035">
    <property type="entry name" value="CILIA- AND FLAGELLA-ASSOCIATED PROTEIN 97-RELATED"/>
    <property type="match status" value="1"/>
</dbReference>
<feature type="region of interest" description="Disordered" evidence="2">
    <location>
        <begin position="530"/>
        <end position="559"/>
    </location>
</feature>
<feature type="region of interest" description="Disordered" evidence="2">
    <location>
        <begin position="134"/>
        <end position="301"/>
    </location>
</feature>
<evidence type="ECO:0008006" key="4">
    <source>
        <dbReference type="Google" id="ProtNLM"/>
    </source>
</evidence>
<dbReference type="STRING" id="37653.A0A0L8I8I5"/>
<evidence type="ECO:0000313" key="3">
    <source>
        <dbReference type="EMBL" id="KOF97818.1"/>
    </source>
</evidence>
<dbReference type="InterPro" id="IPR038791">
    <property type="entry name" value="Cfap97/Hemingway"/>
</dbReference>
<feature type="compositionally biased region" description="Acidic residues" evidence="2">
    <location>
        <begin position="229"/>
        <end position="277"/>
    </location>
</feature>
<dbReference type="PANTHER" id="PTHR23035:SF1">
    <property type="entry name" value="CILIA- AND FLAGELLA-ASSOCIATED PROTEIN 97"/>
    <property type="match status" value="1"/>
</dbReference>
<name>A0A0L8I8I5_OCTBM</name>
<evidence type="ECO:0000256" key="1">
    <source>
        <dbReference type="ARBA" id="ARBA00008315"/>
    </source>
</evidence>
<feature type="region of interest" description="Disordered" evidence="2">
    <location>
        <begin position="351"/>
        <end position="385"/>
    </location>
</feature>
<sequence>MNNVTKAGSMDDEDLNDSVDFDFYESNDQESMNTVFNKVYSKPPPGRHRHFHTCSQEKVCYDSFCSSSAAGGEPYQYVNGCLNDSDIDNMKGAVDLIEDKNERIPIATTTITTTTTPTIEDCTLLADENDTQSSLDVSISDDTESNLSDLPDFSDEENGKESSSFANQPHGSKPAGDTGSNPNKQCAIKTEDQRNTVRFKNSEHTDSVVAESGPSDAANFIDTDLSSIDGDDDDDDDDVVEDDDDDDDDDDDEDDVDDDDDSLASVEDNSEDEDECNVDSAPTDKYLKTLGNGKASQPQAILRKNVGITLAERFSLQQKTHAKRNGYSQSSNRSDLNCNTFESDCSSASEMTDVSPLASGDSSPTMVRRCKSAPNPSRQPSSPPFCEQNGLCTATDQDNSNMDMNLIMRAVQEIGKEEYSTRDSSPIRKKNQRTSLSYNTYQTREIERENERLLSEILKLSSNKSYKNAKKLPIKTKVAHSAINRQREQRRIERENEAFLRRLETVKPSKGLSRDEQLAEYSSKHSKYPLNKVSYPGCTTKRPSTASTVNIESTSDPPAKKDLYCRSKTKFKNRPEWISKW</sequence>
<dbReference type="AlphaFoldDB" id="A0A0L8I8I5"/>